<dbReference type="KEGG" id="nsh:GXM_01663"/>
<accession>A0A5P8VUZ4</accession>
<dbReference type="AlphaFoldDB" id="A0A5P8VUZ4"/>
<gene>
    <name evidence="1" type="ORF">GXM_01663</name>
</gene>
<evidence type="ECO:0000313" key="2">
    <source>
        <dbReference type="Proteomes" id="UP000326678"/>
    </source>
</evidence>
<sequence>MLQKELFDLIQWYRKEGYQADVRRLPEEEFPGLLTTFREFLAETNWANVELTYESLRSH</sequence>
<organism evidence="1 2">
    <name type="scientific">Nostoc sphaeroides CCNUC1</name>
    <dbReference type="NCBI Taxonomy" id="2653204"/>
    <lineage>
        <taxon>Bacteria</taxon>
        <taxon>Bacillati</taxon>
        <taxon>Cyanobacteriota</taxon>
        <taxon>Cyanophyceae</taxon>
        <taxon>Nostocales</taxon>
        <taxon>Nostocaceae</taxon>
        <taxon>Nostoc</taxon>
    </lineage>
</organism>
<dbReference type="EMBL" id="CP045226">
    <property type="protein sequence ID" value="QFS44190.1"/>
    <property type="molecule type" value="Genomic_DNA"/>
</dbReference>
<keyword evidence="2" id="KW-1185">Reference proteome</keyword>
<dbReference type="RefSeq" id="WP_225892377.1">
    <property type="nucleotide sequence ID" value="NZ_CP045226.1"/>
</dbReference>
<evidence type="ECO:0000313" key="1">
    <source>
        <dbReference type="EMBL" id="QFS44190.1"/>
    </source>
</evidence>
<dbReference type="Proteomes" id="UP000326678">
    <property type="component" value="Chromosome Gxm1"/>
</dbReference>
<name>A0A5P8VUZ4_9NOSO</name>
<protein>
    <submittedName>
        <fullName evidence="1">NmrA family protein</fullName>
    </submittedName>
</protein>
<proteinExistence type="predicted"/>
<reference evidence="1 2" key="1">
    <citation type="submission" date="2019-10" db="EMBL/GenBank/DDBJ databases">
        <title>Genomic and transcriptomic insights into the perfect genentic adaptation of a filamentous nitrogen-fixing cyanobacterium to rice fields.</title>
        <authorList>
            <person name="Chen Z."/>
        </authorList>
    </citation>
    <scope>NUCLEOTIDE SEQUENCE [LARGE SCALE GENOMIC DNA]</scope>
    <source>
        <strain evidence="1">CCNUC1</strain>
    </source>
</reference>